<keyword evidence="3" id="KW-1185">Reference proteome</keyword>
<keyword evidence="1" id="KW-0472">Membrane</keyword>
<protein>
    <submittedName>
        <fullName evidence="2">Uncharacterized protein</fullName>
    </submittedName>
</protein>
<feature type="transmembrane region" description="Helical" evidence="1">
    <location>
        <begin position="20"/>
        <end position="42"/>
    </location>
</feature>
<dbReference type="GeneID" id="75916375"/>
<name>A0AAD5E5Q1_UMBRA</name>
<proteinExistence type="predicted"/>
<dbReference type="EMBL" id="MU620944">
    <property type="protein sequence ID" value="KAI8577212.1"/>
    <property type="molecule type" value="Genomic_DNA"/>
</dbReference>
<dbReference type="AlphaFoldDB" id="A0AAD5E5Q1"/>
<reference evidence="2" key="2">
    <citation type="journal article" date="2022" name="Proc. Natl. Acad. Sci. U.S.A.">
        <title>Diploid-dominant life cycles characterize the early evolution of Fungi.</title>
        <authorList>
            <person name="Amses K.R."/>
            <person name="Simmons D.R."/>
            <person name="Longcore J.E."/>
            <person name="Mondo S.J."/>
            <person name="Seto K."/>
            <person name="Jeronimo G.H."/>
            <person name="Bonds A.E."/>
            <person name="Quandt C.A."/>
            <person name="Davis W.J."/>
            <person name="Chang Y."/>
            <person name="Federici B.A."/>
            <person name="Kuo A."/>
            <person name="LaButti K."/>
            <person name="Pangilinan J."/>
            <person name="Andreopoulos W."/>
            <person name="Tritt A."/>
            <person name="Riley R."/>
            <person name="Hundley H."/>
            <person name="Johnson J."/>
            <person name="Lipzen A."/>
            <person name="Barry K."/>
            <person name="Lang B.F."/>
            <person name="Cuomo C.A."/>
            <person name="Buchler N.E."/>
            <person name="Grigoriev I.V."/>
            <person name="Spatafora J.W."/>
            <person name="Stajich J.E."/>
            <person name="James T.Y."/>
        </authorList>
    </citation>
    <scope>NUCLEOTIDE SEQUENCE</scope>
    <source>
        <strain evidence="2">AG</strain>
    </source>
</reference>
<reference evidence="2" key="1">
    <citation type="submission" date="2021-06" db="EMBL/GenBank/DDBJ databases">
        <authorList>
            <consortium name="DOE Joint Genome Institute"/>
            <person name="Mondo S.J."/>
            <person name="Amses K.R."/>
            <person name="Simmons D.R."/>
            <person name="Longcore J.E."/>
            <person name="Seto K."/>
            <person name="Alves G.H."/>
            <person name="Bonds A.E."/>
            <person name="Quandt C.A."/>
            <person name="Davis W.J."/>
            <person name="Chang Y."/>
            <person name="Letcher P.M."/>
            <person name="Powell M.J."/>
            <person name="Kuo A."/>
            <person name="Labutti K."/>
            <person name="Pangilinan J."/>
            <person name="Andreopoulos W."/>
            <person name="Tritt A."/>
            <person name="Riley R."/>
            <person name="Hundley H."/>
            <person name="Johnson J."/>
            <person name="Lipzen A."/>
            <person name="Barry K."/>
            <person name="Berbee M.L."/>
            <person name="Buchler N.E."/>
            <person name="Grigoriev I.V."/>
            <person name="Spatafora J.W."/>
            <person name="Stajich J.E."/>
            <person name="James T.Y."/>
        </authorList>
    </citation>
    <scope>NUCLEOTIDE SEQUENCE</scope>
    <source>
        <strain evidence="2">AG</strain>
    </source>
</reference>
<organism evidence="2 3">
    <name type="scientific">Umbelopsis ramanniana AG</name>
    <dbReference type="NCBI Taxonomy" id="1314678"/>
    <lineage>
        <taxon>Eukaryota</taxon>
        <taxon>Fungi</taxon>
        <taxon>Fungi incertae sedis</taxon>
        <taxon>Mucoromycota</taxon>
        <taxon>Mucoromycotina</taxon>
        <taxon>Umbelopsidomycetes</taxon>
        <taxon>Umbelopsidales</taxon>
        <taxon>Umbelopsidaceae</taxon>
        <taxon>Umbelopsis</taxon>
    </lineage>
</organism>
<evidence type="ECO:0000313" key="2">
    <source>
        <dbReference type="EMBL" id="KAI8577212.1"/>
    </source>
</evidence>
<dbReference type="Proteomes" id="UP001206595">
    <property type="component" value="Unassembled WGS sequence"/>
</dbReference>
<dbReference type="RefSeq" id="XP_051442216.1">
    <property type="nucleotide sequence ID" value="XM_051591032.1"/>
</dbReference>
<accession>A0AAD5E5Q1</accession>
<comment type="caution">
    <text evidence="2">The sequence shown here is derived from an EMBL/GenBank/DDBJ whole genome shotgun (WGS) entry which is preliminary data.</text>
</comment>
<evidence type="ECO:0000256" key="1">
    <source>
        <dbReference type="SAM" id="Phobius"/>
    </source>
</evidence>
<gene>
    <name evidence="2" type="ORF">K450DRAFT_253432</name>
</gene>
<keyword evidence="1" id="KW-0812">Transmembrane</keyword>
<keyword evidence="1" id="KW-1133">Transmembrane helix</keyword>
<evidence type="ECO:0000313" key="3">
    <source>
        <dbReference type="Proteomes" id="UP001206595"/>
    </source>
</evidence>
<sequence>MPVRASLFFIPVFPFGSFYAHISQLAILIVISLHITIIVLFSRYVHPDIDLM</sequence>